<comment type="caution">
    <text evidence="3">The sequence shown here is derived from an EMBL/GenBank/DDBJ whole genome shotgun (WGS) entry which is preliminary data.</text>
</comment>
<protein>
    <submittedName>
        <fullName evidence="3">J domain-containing protein</fullName>
    </submittedName>
</protein>
<dbReference type="CDD" id="cd06257">
    <property type="entry name" value="DnaJ"/>
    <property type="match status" value="1"/>
</dbReference>
<sequence length="314" mass="33425">MADLYSRLGIARGADEKAIKTAYRNLAKELHPDRNKDNPEAAERFSDVTKAYDILADKDSRAKYDRGEIDENGDQKAPFGYGGGFGGGRPRPGAARGGGFGGQSAGTGNFSDDLLNELFGRRGGAPGDNPFGGAHHPQARPPKGADVLYNLAVPFEDAAELRPQRVTLRGGKTIEVKLPRGFEDGQVLKLTGQGETGAGGKGDARITLSIKPHKHFRKDGDDIRIDLPVRLKEAVLGAKVRVPTTSGSVMLTIPPGTNGGTVMRLKGKGFSKSSSGRGDQLVTIEIAIPKGDAELEAFVKGWDADQQRDPRADL</sequence>
<reference evidence="3 4" key="1">
    <citation type="submission" date="2021-04" db="EMBL/GenBank/DDBJ databases">
        <authorList>
            <person name="Pira H."/>
            <person name="Risdian C."/>
            <person name="Wink J."/>
        </authorList>
    </citation>
    <scope>NUCLEOTIDE SEQUENCE [LARGE SCALE GENOMIC DNA]</scope>
    <source>
        <strain evidence="3 4">WHA3</strain>
    </source>
</reference>
<evidence type="ECO:0000259" key="2">
    <source>
        <dbReference type="PROSITE" id="PS50076"/>
    </source>
</evidence>
<dbReference type="SMART" id="SM00271">
    <property type="entry name" value="DnaJ"/>
    <property type="match status" value="1"/>
</dbReference>
<dbReference type="PANTHER" id="PTHR43096:SF10">
    <property type="entry name" value="CHAPERONE PROTEIN DNAJ A6, CHLOROPLASTIC"/>
    <property type="match status" value="1"/>
</dbReference>
<dbReference type="CDD" id="cd10747">
    <property type="entry name" value="DnaJ_C"/>
    <property type="match status" value="1"/>
</dbReference>
<feature type="region of interest" description="Disordered" evidence="1">
    <location>
        <begin position="83"/>
        <end position="107"/>
    </location>
</feature>
<dbReference type="EMBL" id="JAGSPA010000002">
    <property type="protein sequence ID" value="MBV7256414.1"/>
    <property type="molecule type" value="Genomic_DNA"/>
</dbReference>
<gene>
    <name evidence="3" type="ORF">KCG44_06400</name>
</gene>
<dbReference type="PANTHER" id="PTHR43096">
    <property type="entry name" value="DNAJ HOMOLOG 1, MITOCHONDRIAL-RELATED"/>
    <property type="match status" value="1"/>
</dbReference>
<evidence type="ECO:0000313" key="4">
    <source>
        <dbReference type="Proteomes" id="UP000722336"/>
    </source>
</evidence>
<dbReference type="PROSITE" id="PS50076">
    <property type="entry name" value="DNAJ_2"/>
    <property type="match status" value="1"/>
</dbReference>
<feature type="region of interest" description="Disordered" evidence="1">
    <location>
        <begin position="121"/>
        <end position="141"/>
    </location>
</feature>
<evidence type="ECO:0000313" key="3">
    <source>
        <dbReference type="EMBL" id="MBV7256414.1"/>
    </source>
</evidence>
<accession>A0ABS6SDG0</accession>
<feature type="compositionally biased region" description="Gly residues" evidence="1">
    <location>
        <begin position="83"/>
        <end position="105"/>
    </location>
</feature>
<dbReference type="InterPro" id="IPR001623">
    <property type="entry name" value="DnaJ_domain"/>
</dbReference>
<evidence type="ECO:0000256" key="1">
    <source>
        <dbReference type="SAM" id="MobiDB-lite"/>
    </source>
</evidence>
<dbReference type="Pfam" id="PF01556">
    <property type="entry name" value="DnaJ_C"/>
    <property type="match status" value="1"/>
</dbReference>
<dbReference type="InterPro" id="IPR018253">
    <property type="entry name" value="DnaJ_domain_CS"/>
</dbReference>
<feature type="domain" description="J" evidence="2">
    <location>
        <begin position="3"/>
        <end position="68"/>
    </location>
</feature>
<proteinExistence type="predicted"/>
<dbReference type="RefSeq" id="WP_218445048.1">
    <property type="nucleotide sequence ID" value="NZ_JAGSPA010000002.1"/>
</dbReference>
<keyword evidence="4" id="KW-1185">Reference proteome</keyword>
<organism evidence="3 4">
    <name type="scientific">Pacificimonas pallii</name>
    <dbReference type="NCBI Taxonomy" id="2827236"/>
    <lineage>
        <taxon>Bacteria</taxon>
        <taxon>Pseudomonadati</taxon>
        <taxon>Pseudomonadota</taxon>
        <taxon>Alphaproteobacteria</taxon>
        <taxon>Sphingomonadales</taxon>
        <taxon>Sphingosinicellaceae</taxon>
        <taxon>Pacificimonas</taxon>
    </lineage>
</organism>
<dbReference type="Proteomes" id="UP000722336">
    <property type="component" value="Unassembled WGS sequence"/>
</dbReference>
<name>A0ABS6SDG0_9SPHN</name>
<dbReference type="InterPro" id="IPR002939">
    <property type="entry name" value="DnaJ_C"/>
</dbReference>
<dbReference type="Pfam" id="PF00226">
    <property type="entry name" value="DnaJ"/>
    <property type="match status" value="1"/>
</dbReference>
<dbReference type="PROSITE" id="PS00636">
    <property type="entry name" value="DNAJ_1"/>
    <property type="match status" value="1"/>
</dbReference>